<name>A0A225UUB9_9STRA</name>
<feature type="compositionally biased region" description="Polar residues" evidence="1">
    <location>
        <begin position="1"/>
        <end position="14"/>
    </location>
</feature>
<evidence type="ECO:0000313" key="3">
    <source>
        <dbReference type="Proteomes" id="UP000198211"/>
    </source>
</evidence>
<sequence>MPGLTSEGSVAATSTPPPGKPPAVATSAGAAELSAKKSAVTEPPTTDSLVEAQVPPESSSAADSSVEAQVPSESSSAETPIPGSLPPPPQQLSAVPISQLLNEVDEDLAALGGSDTSAKGSEVDNGPSAEPGNEVSVDPSAAPVQPAAQPAQATEVSVRSSSRTRRGRSHAIRNDPSPRRPTRVITATVTARRGTDTTNFTPAVAAISRATNSRKLPANAEGFLKPGFVAVGAQKAWCKMLNVSLSAPAPKEHSPPLDFAFLALMHNVRSSRHPSWVRYDRMPDGPLTFSLGKFVKGVRISIRASGLGGLVRMWRRFSGHCYEDNEKVDLCVALWERRHWLQVSSMDNAIQAFRKASDPRDPFTRVVLSLWADLNRTRNNRADLLRQQFDRLWDWCFKTNGGDGNLPTEVLLEPSYLQYSMEVLEWAPTTEDWSRELRVLDAQQPWRNCWIDAPAEHPYNTTYAPCNSEAPVFVPASMTRQAVISSIAVDQSLADADLVAPWISGDSGVTEMAGDAPSGVVGEASADTEIVPAVPTETAEALDESSFSFAPAVTSALEAGSAATEDSATPTGVEAPAHDAEEPPSDIVIAPFDLLVQIATCERLASE</sequence>
<organism evidence="2 3">
    <name type="scientific">Phytophthora megakarya</name>
    <dbReference type="NCBI Taxonomy" id="4795"/>
    <lineage>
        <taxon>Eukaryota</taxon>
        <taxon>Sar</taxon>
        <taxon>Stramenopiles</taxon>
        <taxon>Oomycota</taxon>
        <taxon>Peronosporomycetes</taxon>
        <taxon>Peronosporales</taxon>
        <taxon>Peronosporaceae</taxon>
        <taxon>Phytophthora</taxon>
    </lineage>
</organism>
<feature type="compositionally biased region" description="Low complexity" evidence="1">
    <location>
        <begin position="54"/>
        <end position="67"/>
    </location>
</feature>
<dbReference type="STRING" id="4795.A0A225UUB9"/>
<dbReference type="Proteomes" id="UP000198211">
    <property type="component" value="Unassembled WGS sequence"/>
</dbReference>
<comment type="caution">
    <text evidence="2">The sequence shown here is derived from an EMBL/GenBank/DDBJ whole genome shotgun (WGS) entry which is preliminary data.</text>
</comment>
<dbReference type="AlphaFoldDB" id="A0A225UUB9"/>
<dbReference type="EMBL" id="NBNE01012031">
    <property type="protein sequence ID" value="OWY96146.1"/>
    <property type="molecule type" value="Genomic_DNA"/>
</dbReference>
<feature type="compositionally biased region" description="Basic residues" evidence="1">
    <location>
        <begin position="162"/>
        <end position="171"/>
    </location>
</feature>
<feature type="region of interest" description="Disordered" evidence="1">
    <location>
        <begin position="1"/>
        <end position="183"/>
    </location>
</feature>
<evidence type="ECO:0000256" key="1">
    <source>
        <dbReference type="SAM" id="MobiDB-lite"/>
    </source>
</evidence>
<feature type="compositionally biased region" description="Low complexity" evidence="1">
    <location>
        <begin position="141"/>
        <end position="161"/>
    </location>
</feature>
<protein>
    <submittedName>
        <fullName evidence="2">Uncharacterized protein</fullName>
    </submittedName>
</protein>
<keyword evidence="3" id="KW-1185">Reference proteome</keyword>
<evidence type="ECO:0000313" key="2">
    <source>
        <dbReference type="EMBL" id="OWY96146.1"/>
    </source>
</evidence>
<reference evidence="3" key="1">
    <citation type="submission" date="2017-03" db="EMBL/GenBank/DDBJ databases">
        <title>Phytopthora megakarya and P. palmivora, two closely related causual agents of cacao black pod achieved similar genome size and gene model numbers by different mechanisms.</title>
        <authorList>
            <person name="Ali S."/>
            <person name="Shao J."/>
            <person name="Larry D.J."/>
            <person name="Kronmiller B."/>
            <person name="Shen D."/>
            <person name="Strem M.D."/>
            <person name="Melnick R.L."/>
            <person name="Guiltinan M.J."/>
            <person name="Tyler B.M."/>
            <person name="Meinhardt L.W."/>
            <person name="Bailey B.A."/>
        </authorList>
    </citation>
    <scope>NUCLEOTIDE SEQUENCE [LARGE SCALE GENOMIC DNA]</scope>
    <source>
        <strain evidence="3">zdho120</strain>
    </source>
</reference>
<proteinExistence type="predicted"/>
<feature type="region of interest" description="Disordered" evidence="1">
    <location>
        <begin position="558"/>
        <end position="586"/>
    </location>
</feature>
<gene>
    <name evidence="2" type="ORF">PHMEG_00033665</name>
</gene>
<accession>A0A225UUB9</accession>